<keyword evidence="15" id="KW-1185">Reference proteome</keyword>
<dbReference type="Pfam" id="PF21816">
    <property type="entry name" value="Zap1_zf1"/>
    <property type="match status" value="1"/>
</dbReference>
<feature type="compositionally biased region" description="Low complexity" evidence="12">
    <location>
        <begin position="8"/>
        <end position="17"/>
    </location>
</feature>
<evidence type="ECO:0000256" key="2">
    <source>
        <dbReference type="ARBA" id="ARBA00010831"/>
    </source>
</evidence>
<keyword evidence="6" id="KW-0862">Zinc</keyword>
<feature type="region of interest" description="Disordered" evidence="12">
    <location>
        <begin position="1208"/>
        <end position="1295"/>
    </location>
</feature>
<evidence type="ECO:0000313" key="15">
    <source>
        <dbReference type="Proteomes" id="UP000308267"/>
    </source>
</evidence>
<evidence type="ECO:0000313" key="14">
    <source>
        <dbReference type="EMBL" id="TGZ68701.1"/>
    </source>
</evidence>
<dbReference type="Pfam" id="PF23561">
    <property type="entry name" value="zf-C2H2_15"/>
    <property type="match status" value="1"/>
</dbReference>
<feature type="compositionally biased region" description="Low complexity" evidence="12">
    <location>
        <begin position="343"/>
        <end position="359"/>
    </location>
</feature>
<feature type="region of interest" description="Disordered" evidence="12">
    <location>
        <begin position="1601"/>
        <end position="1621"/>
    </location>
</feature>
<evidence type="ECO:0000259" key="13">
    <source>
        <dbReference type="PROSITE" id="PS50157"/>
    </source>
</evidence>
<feature type="compositionally biased region" description="Polar residues" evidence="12">
    <location>
        <begin position="316"/>
        <end position="338"/>
    </location>
</feature>
<protein>
    <recommendedName>
        <fullName evidence="13">C2H2-type domain-containing protein</fullName>
    </recommendedName>
</protein>
<evidence type="ECO:0000256" key="4">
    <source>
        <dbReference type="ARBA" id="ARBA00022737"/>
    </source>
</evidence>
<feature type="compositionally biased region" description="Polar residues" evidence="12">
    <location>
        <begin position="686"/>
        <end position="701"/>
    </location>
</feature>
<feature type="region of interest" description="Disordered" evidence="12">
    <location>
        <begin position="1837"/>
        <end position="1863"/>
    </location>
</feature>
<dbReference type="PROSITE" id="PS50157">
    <property type="entry name" value="ZINC_FINGER_C2H2_2"/>
    <property type="match status" value="4"/>
</dbReference>
<feature type="compositionally biased region" description="Polar residues" evidence="12">
    <location>
        <begin position="290"/>
        <end position="300"/>
    </location>
</feature>
<comment type="caution">
    <text evidence="14">The sequence shown here is derived from an EMBL/GenBank/DDBJ whole genome shotgun (WGS) entry which is preliminary data.</text>
</comment>
<feature type="region of interest" description="Disordered" evidence="12">
    <location>
        <begin position="927"/>
        <end position="987"/>
    </location>
</feature>
<organism evidence="14 15">
    <name type="scientific">Opisthorchis felineus</name>
    <dbReference type="NCBI Taxonomy" id="147828"/>
    <lineage>
        <taxon>Eukaryota</taxon>
        <taxon>Metazoa</taxon>
        <taxon>Spiralia</taxon>
        <taxon>Lophotrochozoa</taxon>
        <taxon>Platyhelminthes</taxon>
        <taxon>Trematoda</taxon>
        <taxon>Digenea</taxon>
        <taxon>Opisthorchiida</taxon>
        <taxon>Opisthorchiata</taxon>
        <taxon>Opisthorchiidae</taxon>
        <taxon>Opisthorchis</taxon>
    </lineage>
</organism>
<keyword evidence="9" id="KW-0804">Transcription</keyword>
<feature type="compositionally biased region" description="Polar residues" evidence="12">
    <location>
        <begin position="477"/>
        <end position="495"/>
    </location>
</feature>
<proteinExistence type="inferred from homology"/>
<evidence type="ECO:0000256" key="1">
    <source>
        <dbReference type="ARBA" id="ARBA00004123"/>
    </source>
</evidence>
<feature type="compositionally biased region" description="Gly residues" evidence="12">
    <location>
        <begin position="938"/>
        <end position="954"/>
    </location>
</feature>
<keyword evidence="4" id="KW-0677">Repeat</keyword>
<dbReference type="InterPro" id="IPR013087">
    <property type="entry name" value="Znf_C2H2_type"/>
</dbReference>
<dbReference type="FunFam" id="3.30.160.60:FF:000031">
    <property type="entry name" value="GLI family zinc finger 3"/>
    <property type="match status" value="1"/>
</dbReference>
<dbReference type="FunFam" id="3.30.160.60:FF:000048">
    <property type="entry name" value="GLI family zinc finger 3"/>
    <property type="match status" value="1"/>
</dbReference>
<dbReference type="SUPFAM" id="SSF57667">
    <property type="entry name" value="beta-beta-alpha zinc fingers"/>
    <property type="match status" value="4"/>
</dbReference>
<evidence type="ECO:0000256" key="5">
    <source>
        <dbReference type="ARBA" id="ARBA00022771"/>
    </source>
</evidence>
<accession>A0A4S2LXS9</accession>
<dbReference type="GO" id="GO:0005634">
    <property type="term" value="C:nucleus"/>
    <property type="evidence" value="ECO:0007669"/>
    <property type="project" value="UniProtKB-SubCell"/>
</dbReference>
<dbReference type="GO" id="GO:0008270">
    <property type="term" value="F:zinc ion binding"/>
    <property type="evidence" value="ECO:0007669"/>
    <property type="project" value="UniProtKB-KW"/>
</dbReference>
<evidence type="ECO:0000256" key="9">
    <source>
        <dbReference type="ARBA" id="ARBA00023163"/>
    </source>
</evidence>
<dbReference type="PANTHER" id="PTHR45718">
    <property type="entry name" value="TRANSCRIPTIONAL ACTIVATOR CUBITUS INTERRUPTUS"/>
    <property type="match status" value="1"/>
</dbReference>
<dbReference type="GO" id="GO:0000978">
    <property type="term" value="F:RNA polymerase II cis-regulatory region sequence-specific DNA binding"/>
    <property type="evidence" value="ECO:0007669"/>
    <property type="project" value="TreeGrafter"/>
</dbReference>
<keyword evidence="7" id="KW-0805">Transcription regulation</keyword>
<evidence type="ECO:0000256" key="12">
    <source>
        <dbReference type="SAM" id="MobiDB-lite"/>
    </source>
</evidence>
<keyword evidence="8" id="KW-0238">DNA-binding</keyword>
<dbReference type="Pfam" id="PF00096">
    <property type="entry name" value="zf-C2H2"/>
    <property type="match status" value="2"/>
</dbReference>
<feature type="region of interest" description="Disordered" evidence="12">
    <location>
        <begin position="627"/>
        <end position="659"/>
    </location>
</feature>
<keyword evidence="10" id="KW-0539">Nucleus</keyword>
<feature type="region of interest" description="Disordered" evidence="12">
    <location>
        <begin position="1457"/>
        <end position="1496"/>
    </location>
</feature>
<feature type="compositionally biased region" description="Low complexity" evidence="12">
    <location>
        <begin position="77"/>
        <end position="91"/>
    </location>
</feature>
<evidence type="ECO:0000256" key="6">
    <source>
        <dbReference type="ARBA" id="ARBA00022833"/>
    </source>
</evidence>
<comment type="similarity">
    <text evidence="2">Belongs to the GLI C2H2-type zinc-finger protein family.</text>
</comment>
<evidence type="ECO:0000256" key="11">
    <source>
        <dbReference type="PROSITE-ProRule" id="PRU00042"/>
    </source>
</evidence>
<dbReference type="Gene3D" id="3.30.160.60">
    <property type="entry name" value="Classic Zinc Finger"/>
    <property type="match status" value="5"/>
</dbReference>
<evidence type="ECO:0000256" key="7">
    <source>
        <dbReference type="ARBA" id="ARBA00023015"/>
    </source>
</evidence>
<feature type="compositionally biased region" description="Polar residues" evidence="12">
    <location>
        <begin position="1837"/>
        <end position="1851"/>
    </location>
</feature>
<feature type="domain" description="C2H2-type" evidence="13">
    <location>
        <begin position="803"/>
        <end position="830"/>
    </location>
</feature>
<dbReference type="FunFam" id="3.30.160.60:FF:000019">
    <property type="entry name" value="GLI family zinc finger 3"/>
    <property type="match status" value="1"/>
</dbReference>
<dbReference type="STRING" id="147828.A0A4S2LXS9"/>
<feature type="region of interest" description="Disordered" evidence="12">
    <location>
        <begin position="63"/>
        <end position="93"/>
    </location>
</feature>
<sequence length="2060" mass="221495">MGQFSEFPASAPTAATTAPPPSPSSGVRLTDSDAAHFALTDRFSNCQKFDLLHTTAMQGQTTSNYQNIPVNPGPINSARSSLESESNPSGSTQMSTLEHYLPNTNLPCTASPEAIAAAAAAFNAVRRWFTNPNPTTAETAASGYWSSSLAPPQPALISGGVSTTNTPESSNPMNPHLLSRFPLHHQQGLPPVAYMPAAHRGHHSSGYVPNNGSAGGPAVRGGKKRSHSQSSVNELFDISSLTRSSQGSLNILHAMRVSRSMVSSSGGSYGHLSAASLGASPGPNTGIRRTFSSNGNSSHTAPPAPFSDGSPFWSPRSPNSGCQATTGNSGSAGANPSFGSYLPTTSASTPTSSGSQRSSGSRDRAPYGHHVIFSPPALLPPNSLSAGAATDPLSSRGMMGSHFVNNPDWMTCSTALSNTTSASAAALKSAMAIAAAAVAAAAASTDSTLNDDSQFVSNRVSTRSAVTGTPMHPIELNDNNSGQTPQSAHSNNPSNFLFLKPPHGQQNTDKSQTLLPTEALPRESGIRTSLYTPMDTTSEANITQRTSVTTPSPISKSPTSPCVHPANSYAGLSAPFLNSMQCWPFSAMRSLDRFPGATKAAGFGPAPYDWPHPWPQDTVTNKLFEPESLSSRSKHQDVQPQNSKNNTKSTSTSVPAYPPLTRELLRKHCAINEQMECRESSGAAGSRNSAKLKSVSGNGPQPKSLVKQEGKSAWPSCDGRSLNRMDNTGNGGLLSEGEEGECDDDEDLDEDGRVPQEGDPDFVETTCRWGDCTQQFENQEELVKHISNEHIAGNKKSFVCLWRECVRGTRPFKAQYMLVVHMRRHTGEKPHKCIFEGCVKRYSRLENLKTHLRSHTGEKPYQCEIPGCNKAFSNASDRAKHQNRTHSNEKPYTCKVDGCSKRYTDPSSLRKHVKTVHGAEVYATKKHKGESWSDRPCGGSGGTYGGTSGGGVDGFRGYPRSPGDLGDRRSDGGFGSGRGRFGVRGIGDNNMLLPRGGGWNGRGRGPSTTPGDRAIGFYGTSLYSANPICEFGTAESYPWFHESEYGRTNRLGYPYTATRGTAEFAPNIADMRSPWSPANMSTQGITSELIMMHPTTTIYSRADYFPSMKYECPTPLPYCSDPKRYLHPGIPQNWAQQGTSSGLGGIHDARIGKAAENNAVLNSSATRNHRSVTPYRFQSHCDNLGPHIPDRSVRSNSVEAAPLYCQPSTDVPRYPSSGVSPHAHLMQQQHHKHQHQNPPIVPCPSQTAITEEKSDRKARAASTPSWRLRHLSLQNSPTSSDVTGGTGDNHANQRVDWTCNFERDTATSRAPETNTTDSKISVGPGIVEKSVAAQASQNSSLNVQVSSWNASPLTGFPSHVSQNMRIKMENHSCAPNWTTQRSPGTQPVGALDAENPQTTVKPWVVEQTLRVGNEARETLPQAVNETSPAAVDIKPGVGFIRPCELPSLTRIPGADQISSSHDHWERGSGTASSGIGSGVTVQTGFQNSKHDPPSDCASNFAAYRTISSPSLLPTPPSSVMVNSRETDSSTAASDCQAHPSNQCRCSPSAVTNPLGNLCQRPVVQSCMSQVDVERISATSSQVSSGLGSMGSSNAGSGCGITNDSTTVRTPQPHIPTYGNRGTGDMCSAGTKNLPQQQTEPHHGLVWSCVCALPSCPNINQPCPIHSGHMPNPPERISAYTPHWSPWQRTPTHDSRAAESAVEQWKPESCLHRFCPGPDHSCYARNQISFGYSDPPAQVSTTDNLVTTYLDPSSYFKGNHNGNQAEMRTLQPVASTPNEVQAWRALSQPHTAYSHWVPSRQTLHRQASVPSDHVSPTSVHNNLLPVSHENFNISQTFSEPLQSRSNPESTCGYTGRVEPQWPRHPGHEFPLPLDDRSLRTSRLTPNELNLTYTIPSEDTQQTRMPHQSSASRCSHPPTQYNPYTAETMCHSPSPHCQIGTNQSQSAQPFVQAHQYLPSERTPTSNCPDHSMVTTSAAPHNTRGPTAAVPLINRPDLGVENHSHLSTPHPMYSPSLHSIFEEAPTATQNILPPPGCDVISSNMIVCNVPTMNADNMNYGPYN</sequence>
<feature type="region of interest" description="Disordered" evidence="12">
    <location>
        <begin position="279"/>
        <end position="368"/>
    </location>
</feature>
<dbReference type="FunFam" id="3.30.160.60:FF:000036">
    <property type="entry name" value="GLI family zinc finger 3"/>
    <property type="match status" value="1"/>
</dbReference>
<feature type="compositionally biased region" description="Polar residues" evidence="12">
    <location>
        <begin position="1272"/>
        <end position="1283"/>
    </location>
</feature>
<feature type="domain" description="C2H2-type" evidence="13">
    <location>
        <begin position="831"/>
        <end position="860"/>
    </location>
</feature>
<reference evidence="14 15" key="1">
    <citation type="journal article" date="2019" name="BMC Genomics">
        <title>New insights from Opisthorchis felineus genome: update on genomics of the epidemiologically important liver flukes.</title>
        <authorList>
            <person name="Ershov N.I."/>
            <person name="Mordvinov V.A."/>
            <person name="Prokhortchouk E.B."/>
            <person name="Pakharukova M.Y."/>
            <person name="Gunbin K.V."/>
            <person name="Ustyantsev K."/>
            <person name="Genaev M.A."/>
            <person name="Blinov A.G."/>
            <person name="Mazur A."/>
            <person name="Boulygina E."/>
            <person name="Tsygankova S."/>
            <person name="Khrameeva E."/>
            <person name="Chekanov N."/>
            <person name="Fan G."/>
            <person name="Xiao A."/>
            <person name="Zhang H."/>
            <person name="Xu X."/>
            <person name="Yang H."/>
            <person name="Solovyev V."/>
            <person name="Lee S.M."/>
            <person name="Liu X."/>
            <person name="Afonnikov D.A."/>
            <person name="Skryabin K.G."/>
        </authorList>
    </citation>
    <scope>NUCLEOTIDE SEQUENCE [LARGE SCALE GENOMIC DNA]</scope>
    <source>
        <strain evidence="14">AK-0245</strain>
        <tissue evidence="14">Whole organism</tissue>
    </source>
</reference>
<dbReference type="PANTHER" id="PTHR45718:SF8">
    <property type="entry name" value="GLIS FAMILY ZINC FINGER 2"/>
    <property type="match status" value="1"/>
</dbReference>
<gene>
    <name evidence="14" type="ORF">CRM22_004120</name>
</gene>
<dbReference type="SMART" id="SM00355">
    <property type="entry name" value="ZnF_C2H2"/>
    <property type="match status" value="5"/>
</dbReference>
<name>A0A4S2LXS9_OPIFE</name>
<dbReference type="GO" id="GO:0000981">
    <property type="term" value="F:DNA-binding transcription factor activity, RNA polymerase II-specific"/>
    <property type="evidence" value="ECO:0007669"/>
    <property type="project" value="TreeGrafter"/>
</dbReference>
<dbReference type="InterPro" id="IPR056436">
    <property type="entry name" value="Znf-C2H2_ZIC1-5/GLI1-3-like"/>
</dbReference>
<feature type="compositionally biased region" description="Gly residues" evidence="12">
    <location>
        <begin position="972"/>
        <end position="985"/>
    </location>
</feature>
<keyword evidence="3" id="KW-0479">Metal-binding</keyword>
<evidence type="ECO:0000256" key="8">
    <source>
        <dbReference type="ARBA" id="ARBA00023125"/>
    </source>
</evidence>
<dbReference type="EMBL" id="SJOL01006350">
    <property type="protein sequence ID" value="TGZ68701.1"/>
    <property type="molecule type" value="Genomic_DNA"/>
</dbReference>
<feature type="compositionally biased region" description="Low complexity" evidence="12">
    <location>
        <begin position="642"/>
        <end position="653"/>
    </location>
</feature>
<keyword evidence="5 11" id="KW-0863">Zinc-finger</keyword>
<feature type="region of interest" description="Disordered" evidence="12">
    <location>
        <begin position="677"/>
        <end position="760"/>
    </location>
</feature>
<evidence type="ECO:0000256" key="10">
    <source>
        <dbReference type="ARBA" id="ARBA00023242"/>
    </source>
</evidence>
<dbReference type="InterPro" id="IPR048420">
    <property type="entry name" value="Zap1-like_Znf1"/>
</dbReference>
<feature type="region of interest" description="Disordered" evidence="12">
    <location>
        <begin position="210"/>
        <end position="230"/>
    </location>
</feature>
<dbReference type="InterPro" id="IPR036236">
    <property type="entry name" value="Znf_C2H2_sf"/>
</dbReference>
<feature type="region of interest" description="Disordered" evidence="12">
    <location>
        <begin position="1"/>
        <end position="29"/>
    </location>
</feature>
<feature type="region of interest" description="Disordered" evidence="12">
    <location>
        <begin position="462"/>
        <end position="512"/>
    </location>
</feature>
<dbReference type="PROSITE" id="PS00028">
    <property type="entry name" value="ZINC_FINGER_C2H2_1"/>
    <property type="match status" value="4"/>
</dbReference>
<comment type="subcellular location">
    <subcellularLocation>
        <location evidence="1">Nucleus</location>
    </subcellularLocation>
</comment>
<dbReference type="Proteomes" id="UP000308267">
    <property type="component" value="Unassembled WGS sequence"/>
</dbReference>
<dbReference type="OrthoDB" id="3214149at2759"/>
<evidence type="ECO:0000256" key="3">
    <source>
        <dbReference type="ARBA" id="ARBA00022723"/>
    </source>
</evidence>
<feature type="domain" description="C2H2-type" evidence="13">
    <location>
        <begin position="892"/>
        <end position="922"/>
    </location>
</feature>
<dbReference type="InterPro" id="IPR043359">
    <property type="entry name" value="GLI-like"/>
</dbReference>
<feature type="domain" description="C2H2-type" evidence="13">
    <location>
        <begin position="861"/>
        <end position="891"/>
    </location>
</feature>
<feature type="compositionally biased region" description="Acidic residues" evidence="12">
    <location>
        <begin position="736"/>
        <end position="750"/>
    </location>
</feature>